<proteinExistence type="predicted"/>
<keyword evidence="1" id="KW-0175">Coiled coil</keyword>
<dbReference type="Pfam" id="PF03448">
    <property type="entry name" value="MgtE_N"/>
    <property type="match status" value="1"/>
</dbReference>
<dbReference type="AlphaFoldDB" id="A0A8A7K712"/>
<name>A0A8A7K712_9FIRM</name>
<dbReference type="InterPro" id="IPR006668">
    <property type="entry name" value="Mg_transptr_MgtE_intracell_dom"/>
</dbReference>
<gene>
    <name evidence="3" type="ORF">GM661_02690</name>
</gene>
<dbReference type="EMBL" id="CP046640">
    <property type="protein sequence ID" value="QTL96960.1"/>
    <property type="molecule type" value="Genomic_DNA"/>
</dbReference>
<feature type="domain" description="Magnesium transporter MgtE intracellular" evidence="2">
    <location>
        <begin position="93"/>
        <end position="174"/>
    </location>
</feature>
<organism evidence="3 4">
    <name type="scientific">Iocasia fonsfrigidae</name>
    <dbReference type="NCBI Taxonomy" id="2682810"/>
    <lineage>
        <taxon>Bacteria</taxon>
        <taxon>Bacillati</taxon>
        <taxon>Bacillota</taxon>
        <taxon>Clostridia</taxon>
        <taxon>Halanaerobiales</taxon>
        <taxon>Halanaerobiaceae</taxon>
        <taxon>Iocasia</taxon>
    </lineage>
</organism>
<dbReference type="Proteomes" id="UP000665020">
    <property type="component" value="Chromosome"/>
</dbReference>
<keyword evidence="4" id="KW-1185">Reference proteome</keyword>
<sequence length="176" mass="20025">MKKALIIFLILIILGSAVYLLETFNLISLRAWGERVIVNTPFLKEYVQTNEAFLSIADKTKRLEGENKLLLQQNQEMEGKLEELTKFVDQQQAEIESLTEELAKARDRSISEEERLNKLVKIYSEMEAEEAARIIATLEKELAIKILRNLKEKDASAILTQLSPADAADFSLALDQ</sequence>
<evidence type="ECO:0000256" key="1">
    <source>
        <dbReference type="SAM" id="Coils"/>
    </source>
</evidence>
<dbReference type="KEGG" id="ifn:GM661_02690"/>
<feature type="coiled-coil region" evidence="1">
    <location>
        <begin position="60"/>
        <end position="115"/>
    </location>
</feature>
<accession>A0A8A7K712</accession>
<dbReference type="SUPFAM" id="SSF158791">
    <property type="entry name" value="MgtE N-terminal domain-like"/>
    <property type="match status" value="1"/>
</dbReference>
<evidence type="ECO:0000259" key="2">
    <source>
        <dbReference type="Pfam" id="PF03448"/>
    </source>
</evidence>
<evidence type="ECO:0000313" key="4">
    <source>
        <dbReference type="Proteomes" id="UP000665020"/>
    </source>
</evidence>
<protein>
    <recommendedName>
        <fullName evidence="2">Magnesium transporter MgtE intracellular domain-containing protein</fullName>
    </recommendedName>
</protein>
<reference evidence="3" key="1">
    <citation type="submission" date="2019-12" db="EMBL/GenBank/DDBJ databases">
        <authorList>
            <person name="zhang j."/>
            <person name="sun C.M."/>
        </authorList>
    </citation>
    <scope>NUCLEOTIDE SEQUENCE</scope>
    <source>
        <strain evidence="3">NS-1</strain>
    </source>
</reference>
<evidence type="ECO:0000313" key="3">
    <source>
        <dbReference type="EMBL" id="QTL96960.1"/>
    </source>
</evidence>
<dbReference type="RefSeq" id="WP_230868628.1">
    <property type="nucleotide sequence ID" value="NZ_CP046640.1"/>
</dbReference>